<proteinExistence type="predicted"/>
<dbReference type="EMBL" id="FOLM01000010">
    <property type="protein sequence ID" value="SFD16459.1"/>
    <property type="molecule type" value="Genomic_DNA"/>
</dbReference>
<reference evidence="1 2" key="1">
    <citation type="submission" date="2016-10" db="EMBL/GenBank/DDBJ databases">
        <authorList>
            <person name="de Groot N.N."/>
        </authorList>
    </citation>
    <scope>NUCLEOTIDE SEQUENCE [LARGE SCALE GENOMIC DNA]</scope>
    <source>
        <strain evidence="1 2">CGMCC 4.5739</strain>
    </source>
</reference>
<organism evidence="1 2">
    <name type="scientific">Streptomyces aidingensis</name>
    <dbReference type="NCBI Taxonomy" id="910347"/>
    <lineage>
        <taxon>Bacteria</taxon>
        <taxon>Bacillati</taxon>
        <taxon>Actinomycetota</taxon>
        <taxon>Actinomycetes</taxon>
        <taxon>Kitasatosporales</taxon>
        <taxon>Streptomycetaceae</taxon>
        <taxon>Streptomyces</taxon>
    </lineage>
</organism>
<protein>
    <submittedName>
        <fullName evidence="1">Uncharacterized protein</fullName>
    </submittedName>
</protein>
<name>A0A1I1Q340_9ACTN</name>
<dbReference type="STRING" id="910347.SAMN05421773_110240"/>
<dbReference type="OrthoDB" id="4537149at2"/>
<evidence type="ECO:0000313" key="1">
    <source>
        <dbReference type="EMBL" id="SFD16459.1"/>
    </source>
</evidence>
<sequence>MPVTAAHQSASDSSAQSADRLKTFLALFSSPRRTGYAAEYRVPFGKPLPLPEPFGFDLETSDFL</sequence>
<dbReference type="RefSeq" id="WP_093840053.1">
    <property type="nucleotide sequence ID" value="NZ_FOLM01000010.1"/>
</dbReference>
<accession>A0A1I1Q340</accession>
<dbReference type="AlphaFoldDB" id="A0A1I1Q340"/>
<keyword evidence="2" id="KW-1185">Reference proteome</keyword>
<evidence type="ECO:0000313" key="2">
    <source>
        <dbReference type="Proteomes" id="UP000199207"/>
    </source>
</evidence>
<gene>
    <name evidence="1" type="ORF">SAMN05421773_110240</name>
</gene>
<dbReference type="Proteomes" id="UP000199207">
    <property type="component" value="Unassembled WGS sequence"/>
</dbReference>